<dbReference type="EMBL" id="LBMM01012707">
    <property type="protein sequence ID" value="KMQ86041.1"/>
    <property type="molecule type" value="Genomic_DNA"/>
</dbReference>
<evidence type="ECO:0000256" key="1">
    <source>
        <dbReference type="SAM" id="MobiDB-lite"/>
    </source>
</evidence>
<gene>
    <name evidence="2" type="ORF">RF55_15094</name>
</gene>
<evidence type="ECO:0000313" key="3">
    <source>
        <dbReference type="Proteomes" id="UP000036403"/>
    </source>
</evidence>
<dbReference type="Proteomes" id="UP000036403">
    <property type="component" value="Unassembled WGS sequence"/>
</dbReference>
<keyword evidence="3" id="KW-1185">Reference proteome</keyword>
<dbReference type="PaxDb" id="67767-A0A0J7K782"/>
<feature type="compositionally biased region" description="Basic and acidic residues" evidence="1">
    <location>
        <begin position="78"/>
        <end position="89"/>
    </location>
</feature>
<reference evidence="2 3" key="1">
    <citation type="submission" date="2015-04" db="EMBL/GenBank/DDBJ databases">
        <title>Lasius niger genome sequencing.</title>
        <authorList>
            <person name="Konorov E.A."/>
            <person name="Nikitin M.A."/>
            <person name="Kirill M.V."/>
            <person name="Chang P."/>
        </authorList>
    </citation>
    <scope>NUCLEOTIDE SEQUENCE [LARGE SCALE GENOMIC DNA]</scope>
    <source>
        <tissue evidence="2">Whole</tissue>
    </source>
</reference>
<feature type="region of interest" description="Disordered" evidence="1">
    <location>
        <begin position="66"/>
        <end position="103"/>
    </location>
</feature>
<proteinExistence type="predicted"/>
<name>A0A0J7K782_LASNI</name>
<feature type="compositionally biased region" description="Basic residues" evidence="1">
    <location>
        <begin position="90"/>
        <end position="103"/>
    </location>
</feature>
<accession>A0A0J7K782</accession>
<protein>
    <submittedName>
        <fullName evidence="2">Uncharacterized protein</fullName>
    </submittedName>
</protein>
<comment type="caution">
    <text evidence="2">The sequence shown here is derived from an EMBL/GenBank/DDBJ whole genome shotgun (WGS) entry which is preliminary data.</text>
</comment>
<organism evidence="2 3">
    <name type="scientific">Lasius niger</name>
    <name type="common">Black garden ant</name>
    <dbReference type="NCBI Taxonomy" id="67767"/>
    <lineage>
        <taxon>Eukaryota</taxon>
        <taxon>Metazoa</taxon>
        <taxon>Ecdysozoa</taxon>
        <taxon>Arthropoda</taxon>
        <taxon>Hexapoda</taxon>
        <taxon>Insecta</taxon>
        <taxon>Pterygota</taxon>
        <taxon>Neoptera</taxon>
        <taxon>Endopterygota</taxon>
        <taxon>Hymenoptera</taxon>
        <taxon>Apocrita</taxon>
        <taxon>Aculeata</taxon>
        <taxon>Formicoidea</taxon>
        <taxon>Formicidae</taxon>
        <taxon>Formicinae</taxon>
        <taxon>Lasius</taxon>
        <taxon>Lasius</taxon>
    </lineage>
</organism>
<feature type="compositionally biased region" description="Polar residues" evidence="1">
    <location>
        <begin position="68"/>
        <end position="77"/>
    </location>
</feature>
<evidence type="ECO:0000313" key="2">
    <source>
        <dbReference type="EMBL" id="KMQ86041.1"/>
    </source>
</evidence>
<dbReference type="AlphaFoldDB" id="A0A0J7K782"/>
<sequence>MVRYIVLSEANGEQPWKVIDHGFVDLKLRDRKSMPVNTSQIAADSLEIASSCLVYKYVTHAAVKKKNSQSNFATSTEENNKVEKEERLISHGHHREKHAKRLG</sequence>